<organism evidence="2 3">
    <name type="scientific">Meloidogyne graminicola</name>
    <dbReference type="NCBI Taxonomy" id="189291"/>
    <lineage>
        <taxon>Eukaryota</taxon>
        <taxon>Metazoa</taxon>
        <taxon>Ecdysozoa</taxon>
        <taxon>Nematoda</taxon>
        <taxon>Chromadorea</taxon>
        <taxon>Rhabditida</taxon>
        <taxon>Tylenchina</taxon>
        <taxon>Tylenchomorpha</taxon>
        <taxon>Tylenchoidea</taxon>
        <taxon>Meloidogynidae</taxon>
        <taxon>Meloidogyninae</taxon>
        <taxon>Meloidogyne</taxon>
    </lineage>
</organism>
<reference evidence="2" key="1">
    <citation type="journal article" date="2020" name="Ecol. Evol.">
        <title>Genome structure and content of the rice root-knot nematode (Meloidogyne graminicola).</title>
        <authorList>
            <person name="Phan N.T."/>
            <person name="Danchin E.G.J."/>
            <person name="Klopp C."/>
            <person name="Perfus-Barbeoch L."/>
            <person name="Kozlowski D.K."/>
            <person name="Koutsovoulos G.D."/>
            <person name="Lopez-Roques C."/>
            <person name="Bouchez O."/>
            <person name="Zahm M."/>
            <person name="Besnard G."/>
            <person name="Bellafiore S."/>
        </authorList>
    </citation>
    <scope>NUCLEOTIDE SEQUENCE</scope>
    <source>
        <strain evidence="2">VN-18</strain>
    </source>
</reference>
<feature type="chain" id="PRO_5035808995" evidence="1">
    <location>
        <begin position="22"/>
        <end position="91"/>
    </location>
</feature>
<sequence length="91" mass="10158">MKYQLLFILFIILLFIQKYDASIICNSTIGKNKINTCSGNACYIIIHGVTKSFGCATDEGFCKEYRALYPGAKCCICHSPSTCIDLDFNII</sequence>
<keyword evidence="3" id="KW-1185">Reference proteome</keyword>
<comment type="caution">
    <text evidence="2">The sequence shown here is derived from an EMBL/GenBank/DDBJ whole genome shotgun (WGS) entry which is preliminary data.</text>
</comment>
<evidence type="ECO:0000256" key="1">
    <source>
        <dbReference type="SAM" id="SignalP"/>
    </source>
</evidence>
<gene>
    <name evidence="2" type="ORF">Mgra_00009438</name>
</gene>
<name>A0A8S9ZDB6_9BILA</name>
<protein>
    <submittedName>
        <fullName evidence="2">Uncharacterized protein</fullName>
    </submittedName>
</protein>
<keyword evidence="1" id="KW-0732">Signal</keyword>
<dbReference type="EMBL" id="JABEBT010000157">
    <property type="protein sequence ID" value="KAF7627263.1"/>
    <property type="molecule type" value="Genomic_DNA"/>
</dbReference>
<feature type="signal peptide" evidence="1">
    <location>
        <begin position="1"/>
        <end position="21"/>
    </location>
</feature>
<proteinExistence type="predicted"/>
<dbReference type="Proteomes" id="UP000605970">
    <property type="component" value="Unassembled WGS sequence"/>
</dbReference>
<evidence type="ECO:0000313" key="2">
    <source>
        <dbReference type="EMBL" id="KAF7627263.1"/>
    </source>
</evidence>
<accession>A0A8S9ZDB6</accession>
<evidence type="ECO:0000313" key="3">
    <source>
        <dbReference type="Proteomes" id="UP000605970"/>
    </source>
</evidence>
<dbReference type="AlphaFoldDB" id="A0A8S9ZDB6"/>